<evidence type="ECO:0000256" key="2">
    <source>
        <dbReference type="ARBA" id="ARBA00022741"/>
    </source>
</evidence>
<keyword evidence="3 5" id="KW-0342">GTP-binding</keyword>
<dbReference type="Gene3D" id="3.40.50.300">
    <property type="entry name" value="P-loop containing nucleotide triphosphate hydrolases"/>
    <property type="match status" value="2"/>
</dbReference>
<feature type="binding site" evidence="5">
    <location>
        <position position="470"/>
    </location>
    <ligand>
        <name>GTP</name>
        <dbReference type="ChEBI" id="CHEBI:37565"/>
    </ligand>
</feature>
<dbReference type="Proteomes" id="UP000298390">
    <property type="component" value="Unassembled WGS sequence"/>
</dbReference>
<evidence type="ECO:0000313" key="8">
    <source>
        <dbReference type="Proteomes" id="UP000298390"/>
    </source>
</evidence>
<protein>
    <recommendedName>
        <fullName evidence="9">G-alpha-domain-containing protein</fullName>
    </recommendedName>
</protein>
<dbReference type="AlphaFoldDB" id="A0A4Y9YS37"/>
<dbReference type="GO" id="GO:0005834">
    <property type="term" value="C:heterotrimeric G-protein complex"/>
    <property type="evidence" value="ECO:0007669"/>
    <property type="project" value="TreeGrafter"/>
</dbReference>
<gene>
    <name evidence="7" type="ORF">EVJ58_g2522</name>
</gene>
<dbReference type="GO" id="GO:0005525">
    <property type="term" value="F:GTP binding"/>
    <property type="evidence" value="ECO:0007669"/>
    <property type="project" value="UniProtKB-KW"/>
</dbReference>
<dbReference type="SUPFAM" id="SSF47895">
    <property type="entry name" value="Transducin (alpha subunit), insertion domain"/>
    <property type="match status" value="1"/>
</dbReference>
<dbReference type="GO" id="GO:0001664">
    <property type="term" value="F:G protein-coupled receptor binding"/>
    <property type="evidence" value="ECO:0007669"/>
    <property type="project" value="TreeGrafter"/>
</dbReference>
<keyword evidence="1" id="KW-0479">Metal-binding</keyword>
<organism evidence="7 8">
    <name type="scientific">Rhodofomes roseus</name>
    <dbReference type="NCBI Taxonomy" id="34475"/>
    <lineage>
        <taxon>Eukaryota</taxon>
        <taxon>Fungi</taxon>
        <taxon>Dikarya</taxon>
        <taxon>Basidiomycota</taxon>
        <taxon>Agaricomycotina</taxon>
        <taxon>Agaricomycetes</taxon>
        <taxon>Polyporales</taxon>
        <taxon>Rhodofomes</taxon>
    </lineage>
</organism>
<reference evidence="7 8" key="1">
    <citation type="submission" date="2019-01" db="EMBL/GenBank/DDBJ databases">
        <title>Genome sequencing of the rare red list fungi Fomitopsis rosea.</title>
        <authorList>
            <person name="Buettner E."/>
            <person name="Kellner H."/>
        </authorList>
    </citation>
    <scope>NUCLEOTIDE SEQUENCE [LARGE SCALE GENOMIC DNA]</scope>
    <source>
        <strain evidence="7 8">DSM 105464</strain>
    </source>
</reference>
<name>A0A4Y9YS37_9APHY</name>
<dbReference type="STRING" id="34475.A0A4Y9YS37"/>
<keyword evidence="4" id="KW-0807">Transducer</keyword>
<dbReference type="PRINTS" id="PR00318">
    <property type="entry name" value="GPROTEINA"/>
</dbReference>
<dbReference type="SUPFAM" id="SSF52540">
    <property type="entry name" value="P-loop containing nucleoside triphosphate hydrolases"/>
    <property type="match status" value="1"/>
</dbReference>
<proteinExistence type="predicted"/>
<dbReference type="GO" id="GO:0007188">
    <property type="term" value="P:adenylate cyclase-modulating G protein-coupled receptor signaling pathway"/>
    <property type="evidence" value="ECO:0007669"/>
    <property type="project" value="TreeGrafter"/>
</dbReference>
<evidence type="ECO:0000256" key="3">
    <source>
        <dbReference type="ARBA" id="ARBA00023134"/>
    </source>
</evidence>
<accession>A0A4Y9YS37</accession>
<dbReference type="EMBL" id="SEKV01000094">
    <property type="protein sequence ID" value="TFY64590.1"/>
    <property type="molecule type" value="Genomic_DNA"/>
</dbReference>
<dbReference type="PANTHER" id="PTHR10218">
    <property type="entry name" value="GTP-BINDING PROTEIN ALPHA SUBUNIT"/>
    <property type="match status" value="1"/>
</dbReference>
<evidence type="ECO:0000256" key="4">
    <source>
        <dbReference type="ARBA" id="ARBA00023224"/>
    </source>
</evidence>
<dbReference type="InterPro" id="IPR027417">
    <property type="entry name" value="P-loop_NTPase"/>
</dbReference>
<evidence type="ECO:0008006" key="9">
    <source>
        <dbReference type="Google" id="ProtNLM"/>
    </source>
</evidence>
<dbReference type="GO" id="GO:0005737">
    <property type="term" value="C:cytoplasm"/>
    <property type="evidence" value="ECO:0007669"/>
    <property type="project" value="TreeGrafter"/>
</dbReference>
<evidence type="ECO:0000313" key="7">
    <source>
        <dbReference type="EMBL" id="TFY64590.1"/>
    </source>
</evidence>
<dbReference type="GO" id="GO:0003924">
    <property type="term" value="F:GTPase activity"/>
    <property type="evidence" value="ECO:0007669"/>
    <property type="project" value="InterPro"/>
</dbReference>
<evidence type="ECO:0000256" key="1">
    <source>
        <dbReference type="ARBA" id="ARBA00022723"/>
    </source>
</evidence>
<sequence length="498" mass="56486">MRGSYSSIWRDVQMMHITADKFGIKLSIRMRQPLAVHLSRAQQMPALLSRSCVGPNPPPPTTPETWPPHPPPGETELERAVRVEEEKEAKRTSDAIDRELELERVEQRKHRHSTRVLLLGQAESGKSTMLKNFQLHFAPEAFHAESEAWRAVIHLNLIRSVNFILDLLPGGPSSTLSELRHSRSFSGNTLGDADSLLRHFRVRLSPLRQVELILVQRLSADDPARTAVNVEEATPWYYGRASEVSIRGGSGWKALLRRKWNSQMGARPDELDKARQILHACREDIAELWVHPDVQKGLEAEGVVLRDQSGFFVDDALRIAAADYEPTPLGEPSHRWVFYDVGGAKGHRASWAPFFDDVDAILFLCPMSGFNEVLLEDRRVNRLLDSFNLWKTICMSRLLKGTTFILLLNKTDLLKTKLEAGVSFAQYVKSYKDSPNEHEHVCDYLKRKFVAMCKHNSARERQLHVHVTCATDISTTAIVINRIKDAIVVNNLISSDYL</sequence>
<dbReference type="Pfam" id="PF00503">
    <property type="entry name" value="G-alpha"/>
    <property type="match status" value="2"/>
</dbReference>
<dbReference type="SMART" id="SM00275">
    <property type="entry name" value="G_alpha"/>
    <property type="match status" value="1"/>
</dbReference>
<dbReference type="PANTHER" id="PTHR10218:SF302">
    <property type="entry name" value="GUANINE NUCLEOTIDE-BINDING PROTEIN ALPHA-5 SUBUNIT"/>
    <property type="match status" value="1"/>
</dbReference>
<evidence type="ECO:0000256" key="6">
    <source>
        <dbReference type="SAM" id="MobiDB-lite"/>
    </source>
</evidence>
<feature type="binding site" evidence="5">
    <location>
        <begin position="409"/>
        <end position="412"/>
    </location>
    <ligand>
        <name>GTP</name>
        <dbReference type="ChEBI" id="CHEBI:37565"/>
    </ligand>
</feature>
<evidence type="ECO:0000256" key="5">
    <source>
        <dbReference type="PIRSR" id="PIRSR601019-1"/>
    </source>
</evidence>
<dbReference type="FunFam" id="3.40.50.300:FF:000692">
    <property type="entry name" value="Guanine nucleotide-binding protein subunit alpha"/>
    <property type="match status" value="1"/>
</dbReference>
<dbReference type="GO" id="GO:0031683">
    <property type="term" value="F:G-protein beta/gamma-subunit complex binding"/>
    <property type="evidence" value="ECO:0007669"/>
    <property type="project" value="InterPro"/>
</dbReference>
<keyword evidence="2 5" id="KW-0547">Nucleotide-binding</keyword>
<feature type="compositionally biased region" description="Pro residues" evidence="6">
    <location>
        <begin position="55"/>
        <end position="73"/>
    </location>
</feature>
<dbReference type="InterPro" id="IPR001019">
    <property type="entry name" value="Gprotein_alpha_su"/>
</dbReference>
<comment type="caution">
    <text evidence="7">The sequence shown here is derived from an EMBL/GenBank/DDBJ whole genome shotgun (WGS) entry which is preliminary data.</text>
</comment>
<dbReference type="InterPro" id="IPR011025">
    <property type="entry name" value="GproteinA_insert"/>
</dbReference>
<dbReference type="GO" id="GO:0046872">
    <property type="term" value="F:metal ion binding"/>
    <property type="evidence" value="ECO:0007669"/>
    <property type="project" value="UniProtKB-KW"/>
</dbReference>
<dbReference type="Gene3D" id="1.10.400.10">
    <property type="entry name" value="GI Alpha 1, domain 2-like"/>
    <property type="match status" value="1"/>
</dbReference>
<dbReference type="PROSITE" id="PS51882">
    <property type="entry name" value="G_ALPHA"/>
    <property type="match status" value="1"/>
</dbReference>
<feature type="region of interest" description="Disordered" evidence="6">
    <location>
        <begin position="52"/>
        <end position="75"/>
    </location>
</feature>